<keyword evidence="4" id="KW-0564">Palmitate</keyword>
<dbReference type="PROSITE" id="PS51257">
    <property type="entry name" value="PROKAR_LIPOPROTEIN"/>
    <property type="match status" value="1"/>
</dbReference>
<evidence type="ECO:0000313" key="9">
    <source>
        <dbReference type="EMBL" id="MCU9593326.1"/>
    </source>
</evidence>
<evidence type="ECO:0000256" key="1">
    <source>
        <dbReference type="ARBA" id="ARBA00004196"/>
    </source>
</evidence>
<evidence type="ECO:0000256" key="2">
    <source>
        <dbReference type="ARBA" id="ARBA00010333"/>
    </source>
</evidence>
<dbReference type="RefSeq" id="WP_263060896.1">
    <property type="nucleotide sequence ID" value="NZ_JAOUSE010000004.1"/>
</dbReference>
<protein>
    <submittedName>
        <fullName evidence="9">Transporter substrate-binding domain-containing protein</fullName>
    </submittedName>
</protein>
<feature type="domain" description="Solute-binding protein family 3/N-terminal" evidence="7">
    <location>
        <begin position="39"/>
        <end position="258"/>
    </location>
</feature>
<dbReference type="EMBL" id="JAOUSE010000004">
    <property type="protein sequence ID" value="MCU9593326.1"/>
    <property type="molecule type" value="Genomic_DNA"/>
</dbReference>
<keyword evidence="5" id="KW-0449">Lipoprotein</keyword>
<evidence type="ECO:0000259" key="8">
    <source>
        <dbReference type="SMART" id="SM00079"/>
    </source>
</evidence>
<dbReference type="InterPro" id="IPR018313">
    <property type="entry name" value="SBP_3_CS"/>
</dbReference>
<comment type="similarity">
    <text evidence="2 6">Belongs to the bacterial solute-binding protein 3 family.</text>
</comment>
<proteinExistence type="inferred from homology"/>
<dbReference type="PANTHER" id="PTHR35936:SF17">
    <property type="entry name" value="ARGININE-BINDING EXTRACELLULAR PROTEIN ARTP"/>
    <property type="match status" value="1"/>
</dbReference>
<sequence>MKKLFGNGFLILLVIGLLAACGGGNAERSNGSSDGDKKVIRMATSADYEPFESIDESGEFVGFDIDLAQAIADELGYKLEITDMEFNGLIGALQSNKADMVLSGMNATEDRKKNVDFSKEYLPAHSTFIATPDKAIHSLEELEGKTIGVQLGSIQQEGIEKLKNEYNIEIKIVDKAPLLVQEILANKIDIAYVDKDVAKGYIEAEGLVGFDDPSTSVPGYAIAFPKGSELVDEVNKVLEQFKSDGTLQKLIDKWGLGE</sequence>
<evidence type="ECO:0000256" key="6">
    <source>
        <dbReference type="RuleBase" id="RU003744"/>
    </source>
</evidence>
<name>A0ABT2WEG4_9BACI</name>
<dbReference type="PROSITE" id="PS01039">
    <property type="entry name" value="SBP_BACTERIAL_3"/>
    <property type="match status" value="1"/>
</dbReference>
<dbReference type="InterPro" id="IPR001320">
    <property type="entry name" value="Iontro_rcpt_C"/>
</dbReference>
<reference evidence="9 10" key="1">
    <citation type="submission" date="2022-10" db="EMBL/GenBank/DDBJ databases">
        <title>Description of Fervidibacillus gen. nov. in the family Fervidibacillaceae fam. nov. with two species, Fervidibacillus albus sp. nov., and Fervidibacillus halotolerans sp. nov., isolated from tidal flat sediments.</title>
        <authorList>
            <person name="Kwon K.K."/>
            <person name="Yang S.-H."/>
        </authorList>
    </citation>
    <scope>NUCLEOTIDE SEQUENCE [LARGE SCALE GENOMIC DNA]</scope>
    <source>
        <strain evidence="9 10">DSM 23332</strain>
    </source>
</reference>
<dbReference type="PANTHER" id="PTHR35936">
    <property type="entry name" value="MEMBRANE-BOUND LYTIC MUREIN TRANSGLYCOSYLASE F"/>
    <property type="match status" value="1"/>
</dbReference>
<keyword evidence="10" id="KW-1185">Reference proteome</keyword>
<dbReference type="Proteomes" id="UP001208656">
    <property type="component" value="Unassembled WGS sequence"/>
</dbReference>
<gene>
    <name evidence="9" type="ORF">OEV82_02500</name>
</gene>
<dbReference type="SUPFAM" id="SSF53850">
    <property type="entry name" value="Periplasmic binding protein-like II"/>
    <property type="match status" value="1"/>
</dbReference>
<comment type="caution">
    <text evidence="9">The sequence shown here is derived from an EMBL/GenBank/DDBJ whole genome shotgun (WGS) entry which is preliminary data.</text>
</comment>
<dbReference type="SMART" id="SM00079">
    <property type="entry name" value="PBPe"/>
    <property type="match status" value="1"/>
</dbReference>
<organism evidence="9 10">
    <name type="scientific">Pallidibacillus thermolactis</name>
    <dbReference type="NCBI Taxonomy" id="251051"/>
    <lineage>
        <taxon>Bacteria</taxon>
        <taxon>Bacillati</taxon>
        <taxon>Bacillota</taxon>
        <taxon>Bacilli</taxon>
        <taxon>Bacillales</taxon>
        <taxon>Bacillaceae</taxon>
        <taxon>Pallidibacillus</taxon>
    </lineage>
</organism>
<dbReference type="SMART" id="SM00062">
    <property type="entry name" value="PBPb"/>
    <property type="match status" value="1"/>
</dbReference>
<evidence type="ECO:0000256" key="5">
    <source>
        <dbReference type="ARBA" id="ARBA00023288"/>
    </source>
</evidence>
<comment type="subcellular location">
    <subcellularLocation>
        <location evidence="1">Cell envelope</location>
    </subcellularLocation>
</comment>
<evidence type="ECO:0000256" key="3">
    <source>
        <dbReference type="ARBA" id="ARBA00022729"/>
    </source>
</evidence>
<evidence type="ECO:0000256" key="4">
    <source>
        <dbReference type="ARBA" id="ARBA00023139"/>
    </source>
</evidence>
<evidence type="ECO:0000313" key="10">
    <source>
        <dbReference type="Proteomes" id="UP001208656"/>
    </source>
</evidence>
<evidence type="ECO:0000259" key="7">
    <source>
        <dbReference type="SMART" id="SM00062"/>
    </source>
</evidence>
<dbReference type="Gene3D" id="3.40.190.10">
    <property type="entry name" value="Periplasmic binding protein-like II"/>
    <property type="match status" value="2"/>
</dbReference>
<dbReference type="InterPro" id="IPR001638">
    <property type="entry name" value="Solute-binding_3/MltF_N"/>
</dbReference>
<keyword evidence="3" id="KW-0732">Signal</keyword>
<feature type="domain" description="Ionotropic glutamate receptor C-terminal" evidence="8">
    <location>
        <begin position="39"/>
        <end position="257"/>
    </location>
</feature>
<dbReference type="Pfam" id="PF00497">
    <property type="entry name" value="SBP_bac_3"/>
    <property type="match status" value="1"/>
</dbReference>
<accession>A0ABT2WEG4</accession>